<reference evidence="3 4" key="1">
    <citation type="submission" date="2022-05" db="EMBL/GenBank/DDBJ databases">
        <authorList>
            <consortium name="Genoscope - CEA"/>
            <person name="William W."/>
        </authorList>
    </citation>
    <scope>NUCLEOTIDE SEQUENCE [LARGE SCALE GENOMIC DNA]</scope>
</reference>
<dbReference type="Gene3D" id="2.60.120.1560">
    <property type="match status" value="1"/>
</dbReference>
<dbReference type="Proteomes" id="UP001159405">
    <property type="component" value="Unassembled WGS sequence"/>
</dbReference>
<evidence type="ECO:0000313" key="3">
    <source>
        <dbReference type="EMBL" id="CAH3042895.1"/>
    </source>
</evidence>
<dbReference type="InterPro" id="IPR036195">
    <property type="entry name" value="AbfB_ABD_sf"/>
</dbReference>
<dbReference type="Pfam" id="PF07691">
    <property type="entry name" value="PA14"/>
    <property type="match status" value="1"/>
</dbReference>
<evidence type="ECO:0000256" key="1">
    <source>
        <dbReference type="SAM" id="MobiDB-lite"/>
    </source>
</evidence>
<feature type="region of interest" description="Disordered" evidence="1">
    <location>
        <begin position="787"/>
        <end position="883"/>
    </location>
</feature>
<dbReference type="Pfam" id="PF05270">
    <property type="entry name" value="AbfB"/>
    <property type="match status" value="1"/>
</dbReference>
<evidence type="ECO:0000259" key="2">
    <source>
        <dbReference type="PROSITE" id="PS51820"/>
    </source>
</evidence>
<comment type="caution">
    <text evidence="3">The sequence shown here is derived from an EMBL/GenBank/DDBJ whole genome shotgun (WGS) entry which is preliminary data.</text>
</comment>
<evidence type="ECO:0000313" key="4">
    <source>
        <dbReference type="Proteomes" id="UP001159405"/>
    </source>
</evidence>
<feature type="domain" description="PA14" evidence="2">
    <location>
        <begin position="14"/>
        <end position="173"/>
    </location>
</feature>
<dbReference type="PANTHER" id="PTHR45725">
    <property type="entry name" value="FORMIN HOMOLOGY 2 FAMILY MEMBER"/>
    <property type="match status" value="1"/>
</dbReference>
<name>A0ABN8N4H7_9CNID</name>
<gene>
    <name evidence="3" type="ORF">PLOB_00000706</name>
</gene>
<dbReference type="InterPro" id="IPR051425">
    <property type="entry name" value="Formin_Homology"/>
</dbReference>
<protein>
    <recommendedName>
        <fullName evidence="2">PA14 domain-containing protein</fullName>
    </recommendedName>
</protein>
<dbReference type="InterPro" id="IPR011658">
    <property type="entry name" value="PA14_dom"/>
</dbReference>
<feature type="compositionally biased region" description="Polar residues" evidence="1">
    <location>
        <begin position="685"/>
        <end position="694"/>
    </location>
</feature>
<dbReference type="EMBL" id="CALNXK010000010">
    <property type="protein sequence ID" value="CAH3042895.1"/>
    <property type="molecule type" value="Genomic_DNA"/>
</dbReference>
<accession>A0ABN8N4H7</accession>
<sequence length="963" mass="100606">RFQLQHSSETVSISVTNGIYLERWDRIDYKRVKFLVMDPRFPRLPSKTICLPEFQQPHSWADYFGARARTYFVPQQTGIYRFMLSSDAGSELYISTNEKPVHLSLIASVEGGFPTQPYEFDRYLNQISLPIHLEKGKYYYMETRMKDDHQDDHLEVGMQATDGTNYTVIPSTFLRTSLPVPPHQNFSYQAILLKVAAEAGAKAGLSFGERWAKKTGAKAGAKAGAMAGVQAGAWAGGTAGENAAIRMITKTLEDGLNNLHGNNGHKYKINVVDGNVVSVTGPGMTGASAAAGAAANAWAGGTVGVGGSGGADGSAGSAGTGGTAGATGSGGATAAAGSAGAAAGASGGAGGAGGAGGSGGAVGAGATGNTGTGSSSSGGAAAGGAAAAGGGGSQVSGSASVGVGTGSAGTGGASSGTIKPAKVTYIPKPGEDPQLMALNLVWKAGGARKIVANGMYTFHSMEAPFMQEDAFLNDCWRSKYGLFYVDKFCQVFITRIPALSKEASTSRDTVSFESACRPGYFLRQKNYHFILQKRDGTELFDKDSSFFVYDVVTFTQYFLFNSMHKDWYVCDESRGRDRRVHKISKLALDFYSGNPDVLPRCAFILNPIEKNGDKFRNCKNVIGPVETPEISGQPLPHPPHLVSNKPPSPFRLPTCIPVCPAGPTQPGAQAGQGSMGQAGPGTSAAEASSSHGVQPSNKPYCVAVIFDNKVGSPFTLYSSLKHEGYLVTGSGFKLKLLIDRPELHSHVTFYAKDPGGNRGDLLNGEPSISRPVVSNCDYFFPVTVTAEQGSSSSPPGAPVTSPPSSVPGQYAPPAAPPAPAAPPLPPSPPPAAPPPALPPAPAYPAPPSQTPLAPPSPPAPSTAPAPQPAYAPHIPSIQGAPSMPRGNTDFTILALLNRNKDNGSVHYHYHYYKSKTDDHLHACPSSCSPNSVPCPPACPIHCCKRDLDEYVDDEGDEDQTTEK</sequence>
<dbReference type="InterPro" id="IPR037524">
    <property type="entry name" value="PA14/GLEYA"/>
</dbReference>
<feature type="region of interest" description="Disordered" evidence="1">
    <location>
        <begin position="663"/>
        <end position="694"/>
    </location>
</feature>
<feature type="compositionally biased region" description="Low complexity" evidence="1">
    <location>
        <begin position="663"/>
        <end position="672"/>
    </location>
</feature>
<dbReference type="PANTHER" id="PTHR45725:SF1">
    <property type="entry name" value="DISHEVELLED ASSOCIATED ACTIVATOR OF MORPHOGENESIS, ISOFORM D"/>
    <property type="match status" value="1"/>
</dbReference>
<feature type="non-terminal residue" evidence="3">
    <location>
        <position position="1"/>
    </location>
</feature>
<dbReference type="PROSITE" id="PS51820">
    <property type="entry name" value="PA14"/>
    <property type="match status" value="1"/>
</dbReference>
<dbReference type="SUPFAM" id="SSF56988">
    <property type="entry name" value="Anthrax protective antigen"/>
    <property type="match status" value="1"/>
</dbReference>
<feature type="compositionally biased region" description="Pro residues" evidence="1">
    <location>
        <begin position="795"/>
        <end position="805"/>
    </location>
</feature>
<dbReference type="InterPro" id="IPR007934">
    <property type="entry name" value="AbfB_ABD"/>
</dbReference>
<proteinExistence type="predicted"/>
<feature type="region of interest" description="Disordered" evidence="1">
    <location>
        <begin position="309"/>
        <end position="330"/>
    </location>
</feature>
<feature type="compositionally biased region" description="Pro residues" evidence="1">
    <location>
        <begin position="813"/>
        <end position="869"/>
    </location>
</feature>
<organism evidence="3 4">
    <name type="scientific">Porites lobata</name>
    <dbReference type="NCBI Taxonomy" id="104759"/>
    <lineage>
        <taxon>Eukaryota</taxon>
        <taxon>Metazoa</taxon>
        <taxon>Cnidaria</taxon>
        <taxon>Anthozoa</taxon>
        <taxon>Hexacorallia</taxon>
        <taxon>Scleractinia</taxon>
        <taxon>Fungiina</taxon>
        <taxon>Poritidae</taxon>
        <taxon>Porites</taxon>
    </lineage>
</organism>
<dbReference type="Gene3D" id="2.80.10.50">
    <property type="match status" value="1"/>
</dbReference>
<dbReference type="SUPFAM" id="SSF110221">
    <property type="entry name" value="AbfB domain"/>
    <property type="match status" value="1"/>
</dbReference>
<keyword evidence="4" id="KW-1185">Reference proteome</keyword>